<evidence type="ECO:0000256" key="5">
    <source>
        <dbReference type="PROSITE-ProRule" id="PRU01248"/>
    </source>
</evidence>
<dbReference type="SUPFAM" id="SSF56349">
    <property type="entry name" value="DNA breaking-rejoining enzymes"/>
    <property type="match status" value="1"/>
</dbReference>
<proteinExistence type="inferred from homology"/>
<keyword evidence="2" id="KW-0229">DNA integration</keyword>
<feature type="domain" description="Core-binding (CB)" evidence="7">
    <location>
        <begin position="105"/>
        <end position="186"/>
    </location>
</feature>
<dbReference type="PROSITE" id="PS51900">
    <property type="entry name" value="CB"/>
    <property type="match status" value="1"/>
</dbReference>
<evidence type="ECO:0000313" key="8">
    <source>
        <dbReference type="EMBL" id="GAD28382.1"/>
    </source>
</evidence>
<dbReference type="AlphaFoldDB" id="V5F6G5"/>
<dbReference type="HOGENOM" id="CLU_027562_0_0_6"/>
<dbReference type="Pfam" id="PF13356">
    <property type="entry name" value="Arm-DNA-bind_3"/>
    <property type="match status" value="1"/>
</dbReference>
<evidence type="ECO:0000313" key="9">
    <source>
        <dbReference type="Proteomes" id="UP000030675"/>
    </source>
</evidence>
<dbReference type="Proteomes" id="UP000030675">
    <property type="component" value="Unassembled WGS sequence"/>
</dbReference>
<gene>
    <name evidence="8" type="ORF">PLEI_0021</name>
</gene>
<dbReference type="Gene3D" id="1.10.150.130">
    <property type="match status" value="1"/>
</dbReference>
<dbReference type="InterPro" id="IPR038488">
    <property type="entry name" value="Integrase_DNA-bd_sf"/>
</dbReference>
<evidence type="ECO:0000256" key="2">
    <source>
        <dbReference type="ARBA" id="ARBA00022908"/>
    </source>
</evidence>
<evidence type="ECO:0000259" key="6">
    <source>
        <dbReference type="PROSITE" id="PS51898"/>
    </source>
</evidence>
<keyword evidence="4" id="KW-0233">DNA recombination</keyword>
<dbReference type="InterPro" id="IPR011010">
    <property type="entry name" value="DNA_brk_join_enz"/>
</dbReference>
<sequence>MARQTKPLTDTQIKQAKPKDKIYNLADGEGLALRIKPNGTKSWLFDYYRPFTKKRTTLTFGTYPSLSLADARKQKLAAKALLAENIDPKVRREEENQQQRTKIANTLRTTAEAWFAVKEASVTPNYAEDIWRSLELHIFPSIGEMPITQVKATHAIDTLRPIAAKGSLETVKRLSQRLNEIMTFAINTGLIDANPLTGIKSAFNKPVKNNMPSLAPNELPELMITLSQASITKTTRSLIEFELHTMVRPSEAAKAKWSEIDFDNAKWTIPAHRMKMSKDHVIPLSPQVINILKRMLLISGNREYIFPSIKNPTTHINEQTANAALKRMGFKGRLVSHGLRSIASTTLNELDNKFDSDVIEAALSHTEQNSVRAAYNHATYYDRRIELMRWWSEHIEKAALGSLSLGATLEK</sequence>
<evidence type="ECO:0000256" key="4">
    <source>
        <dbReference type="ARBA" id="ARBA00023172"/>
    </source>
</evidence>
<dbReference type="GO" id="GO:0015074">
    <property type="term" value="P:DNA integration"/>
    <property type="evidence" value="ECO:0007669"/>
    <property type="project" value="UniProtKB-KW"/>
</dbReference>
<dbReference type="InterPro" id="IPR002104">
    <property type="entry name" value="Integrase_catalytic"/>
</dbReference>
<dbReference type="PROSITE" id="PS51898">
    <property type="entry name" value="TYR_RECOMBINASE"/>
    <property type="match status" value="1"/>
</dbReference>
<evidence type="ECO:0000259" key="7">
    <source>
        <dbReference type="PROSITE" id="PS51900"/>
    </source>
</evidence>
<dbReference type="NCBIfam" id="NF007246">
    <property type="entry name" value="PRK09692.1"/>
    <property type="match status" value="1"/>
</dbReference>
<dbReference type="InterPro" id="IPR044068">
    <property type="entry name" value="CB"/>
</dbReference>
<dbReference type="GO" id="GO:0003677">
    <property type="term" value="F:DNA binding"/>
    <property type="evidence" value="ECO:0007669"/>
    <property type="project" value="UniProtKB-UniRule"/>
</dbReference>
<organism evidence="8 9">
    <name type="scientific">Photobacterium leiognathi lrivu.4.1</name>
    <dbReference type="NCBI Taxonomy" id="1248232"/>
    <lineage>
        <taxon>Bacteria</taxon>
        <taxon>Pseudomonadati</taxon>
        <taxon>Pseudomonadota</taxon>
        <taxon>Gammaproteobacteria</taxon>
        <taxon>Vibrionales</taxon>
        <taxon>Vibrionaceae</taxon>
        <taxon>Photobacterium</taxon>
    </lineage>
</organism>
<reference evidence="9" key="1">
    <citation type="submission" date="2012-12" db="EMBL/GenBank/DDBJ databases">
        <title>Genome Sequence of Photobacterium leiognathi lrivu.4.1.</title>
        <authorList>
            <person name="Urbanczyk H."/>
            <person name="Ogura Y."/>
            <person name="Hayashi T."/>
            <person name="Dunlap P.V."/>
        </authorList>
    </citation>
    <scope>NUCLEOTIDE SEQUENCE [LARGE SCALE GENOMIC DNA]</scope>
    <source>
        <strain evidence="9">lrivu.4.1</strain>
    </source>
</reference>
<dbReference type="InterPro" id="IPR025166">
    <property type="entry name" value="Integrase_DNA_bind_dom"/>
</dbReference>
<evidence type="ECO:0000256" key="1">
    <source>
        <dbReference type="ARBA" id="ARBA00008857"/>
    </source>
</evidence>
<dbReference type="InterPro" id="IPR013762">
    <property type="entry name" value="Integrase-like_cat_sf"/>
</dbReference>
<dbReference type="Pfam" id="PF22022">
    <property type="entry name" value="Phage_int_M"/>
    <property type="match status" value="1"/>
</dbReference>
<dbReference type="InterPro" id="IPR050808">
    <property type="entry name" value="Phage_Integrase"/>
</dbReference>
<dbReference type="Pfam" id="PF00589">
    <property type="entry name" value="Phage_integrase"/>
    <property type="match status" value="1"/>
</dbReference>
<dbReference type="RefSeq" id="WP_023930933.1">
    <property type="nucleotide sequence ID" value="NZ_DF196807.1"/>
</dbReference>
<name>V5F6G5_PHOLE</name>
<dbReference type="Gene3D" id="3.30.160.390">
    <property type="entry name" value="Integrase, DNA-binding domain"/>
    <property type="match status" value="1"/>
</dbReference>
<protein>
    <submittedName>
        <fullName evidence="8">Prophage CP4-57 integrase</fullName>
    </submittedName>
</protein>
<dbReference type="PANTHER" id="PTHR30629:SF6">
    <property type="entry name" value="PROPHAGE INTEGRASE INTA-RELATED"/>
    <property type="match status" value="1"/>
</dbReference>
<dbReference type="GO" id="GO:0006310">
    <property type="term" value="P:DNA recombination"/>
    <property type="evidence" value="ECO:0007669"/>
    <property type="project" value="UniProtKB-KW"/>
</dbReference>
<keyword evidence="3 5" id="KW-0238">DNA-binding</keyword>
<dbReference type="PANTHER" id="PTHR30629">
    <property type="entry name" value="PROPHAGE INTEGRASE"/>
    <property type="match status" value="1"/>
</dbReference>
<comment type="similarity">
    <text evidence="1">Belongs to the 'phage' integrase family.</text>
</comment>
<dbReference type="CDD" id="cd00801">
    <property type="entry name" value="INT_P4_C"/>
    <property type="match status" value="1"/>
</dbReference>
<evidence type="ECO:0000256" key="3">
    <source>
        <dbReference type="ARBA" id="ARBA00023125"/>
    </source>
</evidence>
<dbReference type="EMBL" id="DF196807">
    <property type="protein sequence ID" value="GAD28382.1"/>
    <property type="molecule type" value="Genomic_DNA"/>
</dbReference>
<dbReference type="InterPro" id="IPR010998">
    <property type="entry name" value="Integrase_recombinase_N"/>
</dbReference>
<dbReference type="InterPro" id="IPR053876">
    <property type="entry name" value="Phage_int_M"/>
</dbReference>
<dbReference type="Gene3D" id="1.10.443.10">
    <property type="entry name" value="Intergrase catalytic core"/>
    <property type="match status" value="1"/>
</dbReference>
<dbReference type="eggNOG" id="COG0582">
    <property type="taxonomic scope" value="Bacteria"/>
</dbReference>
<feature type="domain" description="Tyr recombinase" evidence="6">
    <location>
        <begin position="209"/>
        <end position="389"/>
    </location>
</feature>
<accession>V5F6G5</accession>